<dbReference type="CDD" id="cd06530">
    <property type="entry name" value="S26_SPase_I"/>
    <property type="match status" value="1"/>
</dbReference>
<evidence type="ECO:0000256" key="5">
    <source>
        <dbReference type="NCBIfam" id="TIGR02228"/>
    </source>
</evidence>
<dbReference type="InterPro" id="IPR036286">
    <property type="entry name" value="LexA/Signal_pep-like_sf"/>
</dbReference>
<feature type="transmembrane region" description="Helical" evidence="7">
    <location>
        <begin position="144"/>
        <end position="169"/>
    </location>
</feature>
<keyword evidence="3 7" id="KW-1133">Transmembrane helix</keyword>
<protein>
    <recommendedName>
        <fullName evidence="5">Signal peptidase I</fullName>
        <ecNumber evidence="5">3.4.21.89</ecNumber>
    </recommendedName>
</protein>
<reference evidence="8 9" key="1">
    <citation type="submission" date="2020-03" db="EMBL/GenBank/DDBJ databases">
        <title>Above-ground endophytic microbial communities from plants in different locations in the United States.</title>
        <authorList>
            <person name="Frank C."/>
        </authorList>
    </citation>
    <scope>NUCLEOTIDE SEQUENCE [LARGE SCALE GENOMIC DNA]</scope>
    <source>
        <strain evidence="8 9">WW7</strain>
    </source>
</reference>
<feature type="transmembrane region" description="Helical" evidence="7">
    <location>
        <begin position="190"/>
        <end position="215"/>
    </location>
</feature>
<dbReference type="NCBIfam" id="TIGR02228">
    <property type="entry name" value="sigpep_I_arch"/>
    <property type="match status" value="1"/>
</dbReference>
<organism evidence="8 9">
    <name type="scientific">Curtobacterium salicis</name>
    <dbReference type="NCBI Taxonomy" id="1779862"/>
    <lineage>
        <taxon>Bacteria</taxon>
        <taxon>Bacillati</taxon>
        <taxon>Actinomycetota</taxon>
        <taxon>Actinomycetes</taxon>
        <taxon>Micrococcales</taxon>
        <taxon>Microbacteriaceae</taxon>
        <taxon>Curtobacterium</taxon>
    </lineage>
</organism>
<evidence type="ECO:0000313" key="8">
    <source>
        <dbReference type="EMBL" id="NII42628.1"/>
    </source>
</evidence>
<dbReference type="InterPro" id="IPR019533">
    <property type="entry name" value="Peptidase_S26"/>
</dbReference>
<sequence>MRSSSWLRFTAVLVARGLVAALVGVAIWGVAPLALGWHSTTVMTGSMQPSLVPGDVVVSRPVPTSQIRAGQVLLFPDPDHAGVLRLHRLHQVDADGALVTKGDANPADDSSTVRRTAVVGVGYLRVPLVGTPVVWLAEHRVDRLVVLALAITLLVGLAVLPPVPSGASTPDAPLGRRGRHRAGRSTRTRTRAVVVAVLSAVVGIALPAPAAAAAFGATTTTPVSALATAVARPVTGLTCTDSGSGVTIGWTPTGVAPERFSILVDGVASGITTGPDAAQVALRASDFFQWKTSTIGVRTDLTDSWTATSNSTVRITTIRLFGLGRTSCAR</sequence>
<comment type="caution">
    <text evidence="8">The sequence shown here is derived from an EMBL/GenBank/DDBJ whole genome shotgun (WGS) entry which is preliminary data.</text>
</comment>
<evidence type="ECO:0000256" key="3">
    <source>
        <dbReference type="ARBA" id="ARBA00022989"/>
    </source>
</evidence>
<keyword evidence="4 7" id="KW-0472">Membrane</keyword>
<evidence type="ECO:0000256" key="1">
    <source>
        <dbReference type="ARBA" id="ARBA00004370"/>
    </source>
</evidence>
<name>A0ABX0TEP2_9MICO</name>
<dbReference type="RefSeq" id="WP_166781617.1">
    <property type="nucleotide sequence ID" value="NZ_JAAOYO010000006.1"/>
</dbReference>
<keyword evidence="8" id="KW-0378">Hydrolase</keyword>
<feature type="transmembrane region" description="Helical" evidence="7">
    <location>
        <begin position="12"/>
        <end position="37"/>
    </location>
</feature>
<keyword evidence="9" id="KW-1185">Reference proteome</keyword>
<gene>
    <name evidence="8" type="ORF">E9228_003302</name>
</gene>
<evidence type="ECO:0000313" key="9">
    <source>
        <dbReference type="Proteomes" id="UP001318300"/>
    </source>
</evidence>
<dbReference type="GO" id="GO:0016787">
    <property type="term" value="F:hydrolase activity"/>
    <property type="evidence" value="ECO:0007669"/>
    <property type="project" value="UniProtKB-KW"/>
</dbReference>
<dbReference type="PRINTS" id="PR00728">
    <property type="entry name" value="SIGNALPTASE"/>
</dbReference>
<dbReference type="SUPFAM" id="SSF51306">
    <property type="entry name" value="LexA/Signal peptidase"/>
    <property type="match status" value="1"/>
</dbReference>
<accession>A0ABX0TEP2</accession>
<evidence type="ECO:0000256" key="4">
    <source>
        <dbReference type="ARBA" id="ARBA00023136"/>
    </source>
</evidence>
<evidence type="ECO:0000256" key="7">
    <source>
        <dbReference type="SAM" id="Phobius"/>
    </source>
</evidence>
<comment type="subcellular location">
    <subcellularLocation>
        <location evidence="1">Membrane</location>
    </subcellularLocation>
</comment>
<evidence type="ECO:0000256" key="2">
    <source>
        <dbReference type="ARBA" id="ARBA00022692"/>
    </source>
</evidence>
<dbReference type="Proteomes" id="UP001318300">
    <property type="component" value="Unassembled WGS sequence"/>
</dbReference>
<dbReference type="InterPro" id="IPR001733">
    <property type="entry name" value="Peptidase_S26B"/>
</dbReference>
<keyword evidence="2 7" id="KW-0812">Transmembrane</keyword>
<evidence type="ECO:0000256" key="6">
    <source>
        <dbReference type="SAM" id="MobiDB-lite"/>
    </source>
</evidence>
<dbReference type="EMBL" id="JAAOYO010000006">
    <property type="protein sequence ID" value="NII42628.1"/>
    <property type="molecule type" value="Genomic_DNA"/>
</dbReference>
<feature type="compositionally biased region" description="Basic residues" evidence="6">
    <location>
        <begin position="176"/>
        <end position="186"/>
    </location>
</feature>
<feature type="region of interest" description="Disordered" evidence="6">
    <location>
        <begin position="166"/>
        <end position="186"/>
    </location>
</feature>
<proteinExistence type="predicted"/>
<dbReference type="EC" id="3.4.21.89" evidence="5"/>